<dbReference type="OrthoDB" id="1934430at2759"/>
<comment type="caution">
    <text evidence="2">The sequence shown here is derived from an EMBL/GenBank/DDBJ whole genome shotgun (WGS) entry which is preliminary data.</text>
</comment>
<name>A0A8X8DFK2_POPTO</name>
<evidence type="ECO:0000313" key="2">
    <source>
        <dbReference type="EMBL" id="KAG6788719.1"/>
    </source>
</evidence>
<organism evidence="2 3">
    <name type="scientific">Populus tomentosa</name>
    <name type="common">Chinese white poplar</name>
    <dbReference type="NCBI Taxonomy" id="118781"/>
    <lineage>
        <taxon>Eukaryota</taxon>
        <taxon>Viridiplantae</taxon>
        <taxon>Streptophyta</taxon>
        <taxon>Embryophyta</taxon>
        <taxon>Tracheophyta</taxon>
        <taxon>Spermatophyta</taxon>
        <taxon>Magnoliopsida</taxon>
        <taxon>eudicotyledons</taxon>
        <taxon>Gunneridae</taxon>
        <taxon>Pentapetalae</taxon>
        <taxon>rosids</taxon>
        <taxon>fabids</taxon>
        <taxon>Malpighiales</taxon>
        <taxon>Salicaceae</taxon>
        <taxon>Saliceae</taxon>
        <taxon>Populus</taxon>
    </lineage>
</organism>
<evidence type="ECO:0000313" key="3">
    <source>
        <dbReference type="Proteomes" id="UP000886885"/>
    </source>
</evidence>
<accession>A0A8X8DFK2</accession>
<dbReference type="EMBL" id="JAAWWB010000002">
    <property type="protein sequence ID" value="KAG6788719.1"/>
    <property type="molecule type" value="Genomic_DNA"/>
</dbReference>
<gene>
    <name evidence="2" type="ORF">POTOM_004796</name>
</gene>
<dbReference type="AlphaFoldDB" id="A0A8X8DFK2"/>
<feature type="region of interest" description="Disordered" evidence="1">
    <location>
        <begin position="101"/>
        <end position="130"/>
    </location>
</feature>
<dbReference type="Proteomes" id="UP000886885">
    <property type="component" value="Chromosome 1D"/>
</dbReference>
<proteinExistence type="predicted"/>
<keyword evidence="3" id="KW-1185">Reference proteome</keyword>
<sequence>MEENQKVHQIMVKDLKVPPNKLQASHSARNKSHVVIVDCRRRQKKFQNTNHSQEAATPYKERGGMGLLRLELESGRFIMLFGFIYWKELSIERLTGSLNKAREDEGGRGLEKGGEDDHVQNVLRERENRG</sequence>
<evidence type="ECO:0000256" key="1">
    <source>
        <dbReference type="SAM" id="MobiDB-lite"/>
    </source>
</evidence>
<protein>
    <submittedName>
        <fullName evidence="2">Uncharacterized protein</fullName>
    </submittedName>
</protein>
<reference evidence="2" key="1">
    <citation type="journal article" date="2020" name="bioRxiv">
        <title>Hybrid origin of Populus tomentosa Carr. identified through genome sequencing and phylogenomic analysis.</title>
        <authorList>
            <person name="An X."/>
            <person name="Gao K."/>
            <person name="Chen Z."/>
            <person name="Li J."/>
            <person name="Yang X."/>
            <person name="Yang X."/>
            <person name="Zhou J."/>
            <person name="Guo T."/>
            <person name="Zhao T."/>
            <person name="Huang S."/>
            <person name="Miao D."/>
            <person name="Khan W.U."/>
            <person name="Rao P."/>
            <person name="Ye M."/>
            <person name="Lei B."/>
            <person name="Liao W."/>
            <person name="Wang J."/>
            <person name="Ji L."/>
            <person name="Li Y."/>
            <person name="Guo B."/>
            <person name="Mustafa N.S."/>
            <person name="Li S."/>
            <person name="Yun Q."/>
            <person name="Keller S.R."/>
            <person name="Mao J."/>
            <person name="Zhang R."/>
            <person name="Strauss S.H."/>
        </authorList>
    </citation>
    <scope>NUCLEOTIDE SEQUENCE</scope>
    <source>
        <strain evidence="2">GM15</strain>
        <tissue evidence="2">Leaf</tissue>
    </source>
</reference>